<organism evidence="8 9">
    <name type="scientific">Cellulophaga baltica</name>
    <dbReference type="NCBI Taxonomy" id="76594"/>
    <lineage>
        <taxon>Bacteria</taxon>
        <taxon>Pseudomonadati</taxon>
        <taxon>Bacteroidota</taxon>
        <taxon>Flavobacteriia</taxon>
        <taxon>Flavobacteriales</taxon>
        <taxon>Flavobacteriaceae</taxon>
        <taxon>Cellulophaga</taxon>
    </lineage>
</organism>
<evidence type="ECO:0000256" key="3">
    <source>
        <dbReference type="ARBA" id="ARBA00022692"/>
    </source>
</evidence>
<dbReference type="Gene3D" id="1.10.3730.20">
    <property type="match status" value="1"/>
</dbReference>
<feature type="transmembrane region" description="Helical" evidence="6">
    <location>
        <begin position="193"/>
        <end position="215"/>
    </location>
</feature>
<evidence type="ECO:0000256" key="2">
    <source>
        <dbReference type="ARBA" id="ARBA00007362"/>
    </source>
</evidence>
<dbReference type="InterPro" id="IPR000620">
    <property type="entry name" value="EamA_dom"/>
</dbReference>
<dbReference type="Pfam" id="PF00892">
    <property type="entry name" value="EamA"/>
    <property type="match status" value="2"/>
</dbReference>
<dbReference type="SUPFAM" id="SSF103481">
    <property type="entry name" value="Multidrug resistance efflux transporter EmrE"/>
    <property type="match status" value="2"/>
</dbReference>
<dbReference type="EMBL" id="FNBD01000004">
    <property type="protein sequence ID" value="SDE82799.1"/>
    <property type="molecule type" value="Genomic_DNA"/>
</dbReference>
<keyword evidence="5 6" id="KW-0472">Membrane</keyword>
<evidence type="ECO:0000313" key="9">
    <source>
        <dbReference type="Proteomes" id="UP000182114"/>
    </source>
</evidence>
<dbReference type="InterPro" id="IPR050638">
    <property type="entry name" value="AA-Vitamin_Transporters"/>
</dbReference>
<proteinExistence type="inferred from homology"/>
<feature type="transmembrane region" description="Helical" evidence="6">
    <location>
        <begin position="252"/>
        <end position="271"/>
    </location>
</feature>
<keyword evidence="3 6" id="KW-0812">Transmembrane</keyword>
<keyword evidence="9" id="KW-1185">Reference proteome</keyword>
<evidence type="ECO:0000256" key="6">
    <source>
        <dbReference type="SAM" id="Phobius"/>
    </source>
</evidence>
<evidence type="ECO:0000259" key="7">
    <source>
        <dbReference type="Pfam" id="PF00892"/>
    </source>
</evidence>
<dbReference type="GO" id="GO:0016020">
    <property type="term" value="C:membrane"/>
    <property type="evidence" value="ECO:0007669"/>
    <property type="project" value="UniProtKB-SubCell"/>
</dbReference>
<comment type="subcellular location">
    <subcellularLocation>
        <location evidence="1">Membrane</location>
        <topology evidence="1">Multi-pass membrane protein</topology>
    </subcellularLocation>
</comment>
<dbReference type="RefSeq" id="WP_074538022.1">
    <property type="nucleotide sequence ID" value="NZ_FNBD01000004.1"/>
</dbReference>
<dbReference type="AlphaFoldDB" id="A0A1G7G454"/>
<evidence type="ECO:0000256" key="4">
    <source>
        <dbReference type="ARBA" id="ARBA00022989"/>
    </source>
</evidence>
<feature type="transmembrane region" description="Helical" evidence="6">
    <location>
        <begin position="159"/>
        <end position="181"/>
    </location>
</feature>
<feature type="transmembrane region" description="Helical" evidence="6">
    <location>
        <begin position="73"/>
        <end position="94"/>
    </location>
</feature>
<feature type="transmembrane region" description="Helical" evidence="6">
    <location>
        <begin position="42"/>
        <end position="61"/>
    </location>
</feature>
<dbReference type="InterPro" id="IPR037185">
    <property type="entry name" value="EmrE-like"/>
</dbReference>
<evidence type="ECO:0000313" key="8">
    <source>
        <dbReference type="EMBL" id="SDE82799.1"/>
    </source>
</evidence>
<dbReference type="Proteomes" id="UP000182114">
    <property type="component" value="Unassembled WGS sequence"/>
</dbReference>
<feature type="transmembrane region" description="Helical" evidence="6">
    <location>
        <begin position="130"/>
        <end position="147"/>
    </location>
</feature>
<feature type="domain" description="EamA" evidence="7">
    <location>
        <begin position="159"/>
        <end position="294"/>
    </location>
</feature>
<reference evidence="9" key="1">
    <citation type="submission" date="2016-10" db="EMBL/GenBank/DDBJ databases">
        <authorList>
            <person name="Varghese N."/>
            <person name="Submissions S."/>
        </authorList>
    </citation>
    <scope>NUCLEOTIDE SEQUENCE [LARGE SCALE GENOMIC DNA]</scope>
    <source>
        <strain evidence="9">DSM 24729</strain>
    </source>
</reference>
<evidence type="ECO:0000256" key="1">
    <source>
        <dbReference type="ARBA" id="ARBA00004141"/>
    </source>
</evidence>
<feature type="transmembrane region" description="Helical" evidence="6">
    <location>
        <begin position="221"/>
        <end position="240"/>
    </location>
</feature>
<keyword evidence="4 6" id="KW-1133">Transmembrane helix</keyword>
<name>A0A1G7G454_9FLAO</name>
<gene>
    <name evidence="8" type="ORF">SAMN04487992_104109</name>
</gene>
<sequence length="302" mass="33951">MFKNSSATSLGIIFAILGVVLFSAKAVIVKLAYQYKVDYLTLLLLRMVFSFPFYLVIALWKKPAQPEIIKKRDWFWLFFFGFIGYYLASLFDFMGLQYIKAGLERIILFVYPTIVVLISWLVFKKKLSRNQFLALLITYSGVVVAFWDEIGLKGEGSILGGFLILLSAITYASYLVGSGWLIPKFGALQFTSYAMIVSTTIVVFHFLIAGNYTLFEYPKEVYYLGLSMAIFCTLIPSFLVSAAIDRLGASTFSMFGSLGPVATILLAFAFLDERVTFLQAIGMCIVLFGVTLVAIQKRKKIK</sequence>
<evidence type="ECO:0000256" key="5">
    <source>
        <dbReference type="ARBA" id="ARBA00023136"/>
    </source>
</evidence>
<dbReference type="eggNOG" id="COG0697">
    <property type="taxonomic scope" value="Bacteria"/>
</dbReference>
<dbReference type="PANTHER" id="PTHR32322:SF2">
    <property type="entry name" value="EAMA DOMAIN-CONTAINING PROTEIN"/>
    <property type="match status" value="1"/>
</dbReference>
<feature type="transmembrane region" description="Helical" evidence="6">
    <location>
        <begin position="277"/>
        <end position="295"/>
    </location>
</feature>
<accession>A0A1G7G454</accession>
<dbReference type="PANTHER" id="PTHR32322">
    <property type="entry name" value="INNER MEMBRANE TRANSPORTER"/>
    <property type="match status" value="1"/>
</dbReference>
<feature type="transmembrane region" description="Helical" evidence="6">
    <location>
        <begin position="106"/>
        <end position="123"/>
    </location>
</feature>
<protein>
    <submittedName>
        <fullName evidence="8">Threonine/homoserine efflux transporter RhtA</fullName>
    </submittedName>
</protein>
<comment type="similarity">
    <text evidence="2">Belongs to the EamA transporter family.</text>
</comment>
<feature type="domain" description="EamA" evidence="7">
    <location>
        <begin position="10"/>
        <end position="146"/>
    </location>
</feature>